<dbReference type="Proteomes" id="UP000697107">
    <property type="component" value="Unassembled WGS sequence"/>
</dbReference>
<organism evidence="1 2">
    <name type="scientific">Phytophthora cactorum</name>
    <dbReference type="NCBI Taxonomy" id="29920"/>
    <lineage>
        <taxon>Eukaryota</taxon>
        <taxon>Sar</taxon>
        <taxon>Stramenopiles</taxon>
        <taxon>Oomycota</taxon>
        <taxon>Peronosporomycetes</taxon>
        <taxon>Peronosporales</taxon>
        <taxon>Peronosporaceae</taxon>
        <taxon>Phytophthora</taxon>
    </lineage>
</organism>
<gene>
    <name evidence="1" type="ORF">PC118_g16976</name>
</gene>
<accession>A0A8T1FH89</accession>
<dbReference type="AlphaFoldDB" id="A0A8T1FH89"/>
<dbReference type="EMBL" id="RCML01000737">
    <property type="protein sequence ID" value="KAG2970277.1"/>
    <property type="molecule type" value="Genomic_DNA"/>
</dbReference>
<proteinExistence type="predicted"/>
<name>A0A8T1FH89_9STRA</name>
<protein>
    <submittedName>
        <fullName evidence="1">Uncharacterized protein</fullName>
    </submittedName>
</protein>
<comment type="caution">
    <text evidence="1">The sequence shown here is derived from an EMBL/GenBank/DDBJ whole genome shotgun (WGS) entry which is preliminary data.</text>
</comment>
<reference evidence="1" key="1">
    <citation type="submission" date="2018-10" db="EMBL/GenBank/DDBJ databases">
        <title>Effector identification in a new, highly contiguous assembly of the strawberry crown rot pathogen Phytophthora cactorum.</title>
        <authorList>
            <person name="Armitage A.D."/>
            <person name="Nellist C.F."/>
            <person name="Bates H."/>
            <person name="Vickerstaff R.J."/>
            <person name="Harrison R.J."/>
        </authorList>
    </citation>
    <scope>NUCLEOTIDE SEQUENCE</scope>
    <source>
        <strain evidence="1">P415</strain>
    </source>
</reference>
<dbReference type="VEuPathDB" id="FungiDB:PC110_g9280"/>
<sequence>MTYDFDNMVPHTCQSRQATEAASDESVCIDVEEEMKEFVDELAEQDIAANKIWTLAYKRFYEDSTGVVRGLSRKQVVARAGKSKSGTNRFFLPGDY</sequence>
<evidence type="ECO:0000313" key="1">
    <source>
        <dbReference type="EMBL" id="KAG2970277.1"/>
    </source>
</evidence>
<evidence type="ECO:0000313" key="2">
    <source>
        <dbReference type="Proteomes" id="UP000697107"/>
    </source>
</evidence>